<proteinExistence type="inferred from homology"/>
<dbReference type="PROSITE" id="PS01173">
    <property type="entry name" value="LIPASE_GDXG_HIS"/>
    <property type="match status" value="1"/>
</dbReference>
<dbReference type="GO" id="GO:0016787">
    <property type="term" value="F:hydrolase activity"/>
    <property type="evidence" value="ECO:0007669"/>
    <property type="project" value="UniProtKB-KW"/>
</dbReference>
<dbReference type="InterPro" id="IPR033140">
    <property type="entry name" value="Lipase_GDXG_put_SER_AS"/>
</dbReference>
<evidence type="ECO:0000256" key="1">
    <source>
        <dbReference type="ARBA" id="ARBA00010515"/>
    </source>
</evidence>
<accession>A0ABV5B8G8</accession>
<evidence type="ECO:0000256" key="3">
    <source>
        <dbReference type="PROSITE-ProRule" id="PRU10038"/>
    </source>
</evidence>
<organism evidence="5 6">
    <name type="scientific">Paenibacillus terreus</name>
    <dbReference type="NCBI Taxonomy" id="1387834"/>
    <lineage>
        <taxon>Bacteria</taxon>
        <taxon>Bacillati</taxon>
        <taxon>Bacillota</taxon>
        <taxon>Bacilli</taxon>
        <taxon>Bacillales</taxon>
        <taxon>Paenibacillaceae</taxon>
        <taxon>Paenibacillus</taxon>
    </lineage>
</organism>
<feature type="domain" description="Alpha/beta hydrolase fold-3" evidence="4">
    <location>
        <begin position="69"/>
        <end position="270"/>
    </location>
</feature>
<dbReference type="Gene3D" id="3.40.50.1820">
    <property type="entry name" value="alpha/beta hydrolase"/>
    <property type="match status" value="1"/>
</dbReference>
<dbReference type="EMBL" id="JBHILM010000014">
    <property type="protein sequence ID" value="MFB5681989.1"/>
    <property type="molecule type" value="Genomic_DNA"/>
</dbReference>
<comment type="caution">
    <text evidence="5">The sequence shown here is derived from an EMBL/GenBank/DDBJ whole genome shotgun (WGS) entry which is preliminary data.</text>
</comment>
<dbReference type="InterPro" id="IPR002168">
    <property type="entry name" value="Lipase_GDXG_HIS_AS"/>
</dbReference>
<feature type="active site" evidence="3">
    <location>
        <position position="143"/>
    </location>
</feature>
<keyword evidence="2 5" id="KW-0378">Hydrolase</keyword>
<dbReference type="InterPro" id="IPR013094">
    <property type="entry name" value="AB_hydrolase_3"/>
</dbReference>
<evidence type="ECO:0000313" key="6">
    <source>
        <dbReference type="Proteomes" id="UP001580407"/>
    </source>
</evidence>
<dbReference type="Pfam" id="PF07859">
    <property type="entry name" value="Abhydrolase_3"/>
    <property type="match status" value="1"/>
</dbReference>
<name>A0ABV5B8G8_9BACL</name>
<dbReference type="PANTHER" id="PTHR48081:SF8">
    <property type="entry name" value="ALPHA_BETA HYDROLASE FOLD-3 DOMAIN-CONTAINING PROTEIN-RELATED"/>
    <property type="match status" value="1"/>
</dbReference>
<comment type="similarity">
    <text evidence="1">Belongs to the 'GDXG' lipolytic enzyme family.</text>
</comment>
<sequence length="302" mass="33251">MKASLHKAHRLFKDNLPSYSASVEEVREHIEAMFALLPVASDLITEEVDIHGMKGEWQIVPESREERVLLYLHGGGFMYGSIATHRGESSELGRAAKARTLSINYRLAPEHPFPAPIEDAMKAYDWLLDQGYSPKNIIIAGDSAGGNLTAALLMSIRDTKTPLPAGGVMISPWIDLAQSGETYITKEAVDPVNTKEAIKQLADNYLKGVSPTVPYASPMYGDLRGLPPIYVMVGEAEIMLSESLTFVTQAALAGVDIRFSSWPAMIHNWLCCHSFLEEAKAGILSAGVFMNELYEKRQPENQ</sequence>
<evidence type="ECO:0000313" key="5">
    <source>
        <dbReference type="EMBL" id="MFB5681989.1"/>
    </source>
</evidence>
<dbReference type="SUPFAM" id="SSF53474">
    <property type="entry name" value="alpha/beta-Hydrolases"/>
    <property type="match status" value="1"/>
</dbReference>
<dbReference type="PANTHER" id="PTHR48081">
    <property type="entry name" value="AB HYDROLASE SUPERFAMILY PROTEIN C4A8.06C"/>
    <property type="match status" value="1"/>
</dbReference>
<keyword evidence="6" id="KW-1185">Reference proteome</keyword>
<dbReference type="RefSeq" id="WP_375525757.1">
    <property type="nucleotide sequence ID" value="NZ_JBHILM010000014.1"/>
</dbReference>
<reference evidence="5 6" key="1">
    <citation type="submission" date="2024-09" db="EMBL/GenBank/DDBJ databases">
        <authorList>
            <person name="Ruan L."/>
        </authorList>
    </citation>
    <scope>NUCLEOTIDE SEQUENCE [LARGE SCALE GENOMIC DNA]</scope>
    <source>
        <strain evidence="5 6">D33</strain>
    </source>
</reference>
<dbReference type="Proteomes" id="UP001580407">
    <property type="component" value="Unassembled WGS sequence"/>
</dbReference>
<dbReference type="PROSITE" id="PS01174">
    <property type="entry name" value="LIPASE_GDXG_SER"/>
    <property type="match status" value="1"/>
</dbReference>
<dbReference type="InterPro" id="IPR050300">
    <property type="entry name" value="GDXG_lipolytic_enzyme"/>
</dbReference>
<protein>
    <submittedName>
        <fullName evidence="5">Alpha/beta hydrolase</fullName>
    </submittedName>
</protein>
<gene>
    <name evidence="5" type="ORF">ACE3NQ_13785</name>
</gene>
<dbReference type="InterPro" id="IPR029058">
    <property type="entry name" value="AB_hydrolase_fold"/>
</dbReference>
<evidence type="ECO:0000256" key="2">
    <source>
        <dbReference type="ARBA" id="ARBA00022801"/>
    </source>
</evidence>
<evidence type="ECO:0000259" key="4">
    <source>
        <dbReference type="Pfam" id="PF07859"/>
    </source>
</evidence>